<dbReference type="Proteomes" id="UP001060085">
    <property type="component" value="Linkage Group LG03"/>
</dbReference>
<gene>
    <name evidence="1" type="ORF">M9H77_10488</name>
</gene>
<evidence type="ECO:0000313" key="1">
    <source>
        <dbReference type="EMBL" id="KAI5670124.1"/>
    </source>
</evidence>
<protein>
    <submittedName>
        <fullName evidence="1">Uncharacterized protein</fullName>
    </submittedName>
</protein>
<organism evidence="1 2">
    <name type="scientific">Catharanthus roseus</name>
    <name type="common">Madagascar periwinkle</name>
    <name type="synonym">Vinca rosea</name>
    <dbReference type="NCBI Taxonomy" id="4058"/>
    <lineage>
        <taxon>Eukaryota</taxon>
        <taxon>Viridiplantae</taxon>
        <taxon>Streptophyta</taxon>
        <taxon>Embryophyta</taxon>
        <taxon>Tracheophyta</taxon>
        <taxon>Spermatophyta</taxon>
        <taxon>Magnoliopsida</taxon>
        <taxon>eudicotyledons</taxon>
        <taxon>Gunneridae</taxon>
        <taxon>Pentapetalae</taxon>
        <taxon>asterids</taxon>
        <taxon>lamiids</taxon>
        <taxon>Gentianales</taxon>
        <taxon>Apocynaceae</taxon>
        <taxon>Rauvolfioideae</taxon>
        <taxon>Vinceae</taxon>
        <taxon>Catharanthinae</taxon>
        <taxon>Catharanthus</taxon>
    </lineage>
</organism>
<evidence type="ECO:0000313" key="2">
    <source>
        <dbReference type="Proteomes" id="UP001060085"/>
    </source>
</evidence>
<dbReference type="EMBL" id="CM044703">
    <property type="protein sequence ID" value="KAI5670124.1"/>
    <property type="molecule type" value="Genomic_DNA"/>
</dbReference>
<keyword evidence="2" id="KW-1185">Reference proteome</keyword>
<accession>A0ACC0BBW2</accession>
<name>A0ACC0BBW2_CATRO</name>
<sequence>MLGPIFRDSQVRSRQHETALLLEEKVIDRGMESHNNIVLIIMVVMSSSRFAKTEGRVDCSTVTAFISACTTFIAHGFPDPYPESPCCVAISSLNNFSDSPENRRDICRCLMDMIANHSSNATAIATLPGFCGVSLGFGIDANTDCE</sequence>
<proteinExistence type="predicted"/>
<comment type="caution">
    <text evidence="1">The sequence shown here is derived from an EMBL/GenBank/DDBJ whole genome shotgun (WGS) entry which is preliminary data.</text>
</comment>
<reference evidence="2" key="1">
    <citation type="journal article" date="2023" name="Nat. Plants">
        <title>Single-cell RNA sequencing provides a high-resolution roadmap for understanding the multicellular compartmentation of specialized metabolism.</title>
        <authorList>
            <person name="Sun S."/>
            <person name="Shen X."/>
            <person name="Li Y."/>
            <person name="Li Y."/>
            <person name="Wang S."/>
            <person name="Li R."/>
            <person name="Zhang H."/>
            <person name="Shen G."/>
            <person name="Guo B."/>
            <person name="Wei J."/>
            <person name="Xu J."/>
            <person name="St-Pierre B."/>
            <person name="Chen S."/>
            <person name="Sun C."/>
        </authorList>
    </citation>
    <scope>NUCLEOTIDE SEQUENCE [LARGE SCALE GENOMIC DNA]</scope>
</reference>